<dbReference type="RefSeq" id="WP_246494448.1">
    <property type="nucleotide sequence ID" value="NZ_JACHJL010000004.1"/>
</dbReference>
<sequence>MSTNYGIGGITVSHFSRRPALYVATCVSALGLGIAASVPAAASSASPASPASSASSAPSTDATTRQYEAEQVHHFLEGFYGNHGPRSWERENLVADQLKEKAAQTPDYDLLLCAQNTPQDIEIGPVTTAQSAGMGWAPVTTHWKGGDREVFTAYVGLDASKPIKLTDISCTAPNN</sequence>
<protein>
    <submittedName>
        <fullName evidence="3">Uncharacterized protein</fullName>
    </submittedName>
</protein>
<keyword evidence="2" id="KW-0472">Membrane</keyword>
<dbReference type="AlphaFoldDB" id="A0A7W9Q7M0"/>
<evidence type="ECO:0000313" key="4">
    <source>
        <dbReference type="Proteomes" id="UP000588098"/>
    </source>
</evidence>
<gene>
    <name evidence="3" type="ORF">FHS42_002115</name>
</gene>
<reference evidence="3 4" key="1">
    <citation type="submission" date="2020-08" db="EMBL/GenBank/DDBJ databases">
        <title>Genomic Encyclopedia of Type Strains, Phase III (KMG-III): the genomes of soil and plant-associated and newly described type strains.</title>
        <authorList>
            <person name="Whitman W."/>
        </authorList>
    </citation>
    <scope>NUCLEOTIDE SEQUENCE [LARGE SCALE GENOMIC DNA]</scope>
    <source>
        <strain evidence="3 4">CECT 8305</strain>
    </source>
</reference>
<feature type="region of interest" description="Disordered" evidence="1">
    <location>
        <begin position="45"/>
        <end position="64"/>
    </location>
</feature>
<evidence type="ECO:0000256" key="1">
    <source>
        <dbReference type="SAM" id="MobiDB-lite"/>
    </source>
</evidence>
<feature type="compositionally biased region" description="Low complexity" evidence="1">
    <location>
        <begin position="45"/>
        <end position="59"/>
    </location>
</feature>
<dbReference type="EMBL" id="JACHJL010000004">
    <property type="protein sequence ID" value="MBB5935065.1"/>
    <property type="molecule type" value="Genomic_DNA"/>
</dbReference>
<comment type="caution">
    <text evidence="3">The sequence shown here is derived from an EMBL/GenBank/DDBJ whole genome shotgun (WGS) entry which is preliminary data.</text>
</comment>
<feature type="transmembrane region" description="Helical" evidence="2">
    <location>
        <begin position="20"/>
        <end position="42"/>
    </location>
</feature>
<proteinExistence type="predicted"/>
<name>A0A7W9Q7M0_9ACTN</name>
<organism evidence="3 4">
    <name type="scientific">Streptomyces zagrosensis</name>
    <dbReference type="NCBI Taxonomy" id="1042984"/>
    <lineage>
        <taxon>Bacteria</taxon>
        <taxon>Bacillati</taxon>
        <taxon>Actinomycetota</taxon>
        <taxon>Actinomycetes</taxon>
        <taxon>Kitasatosporales</taxon>
        <taxon>Streptomycetaceae</taxon>
        <taxon>Streptomyces</taxon>
    </lineage>
</organism>
<evidence type="ECO:0000313" key="3">
    <source>
        <dbReference type="EMBL" id="MBB5935065.1"/>
    </source>
</evidence>
<dbReference type="Proteomes" id="UP000588098">
    <property type="component" value="Unassembled WGS sequence"/>
</dbReference>
<keyword evidence="2" id="KW-0812">Transmembrane</keyword>
<accession>A0A7W9Q7M0</accession>
<keyword evidence="4" id="KW-1185">Reference proteome</keyword>
<evidence type="ECO:0000256" key="2">
    <source>
        <dbReference type="SAM" id="Phobius"/>
    </source>
</evidence>
<keyword evidence="2" id="KW-1133">Transmembrane helix</keyword>